<protein>
    <recommendedName>
        <fullName evidence="3">Excreted virulence factor EspC (Type VII ESX diderm)</fullName>
    </recommendedName>
</protein>
<gene>
    <name evidence="1" type="ORF">GCM10022377_08490</name>
</gene>
<dbReference type="EMBL" id="BAABCJ010000001">
    <property type="protein sequence ID" value="GAA3697886.1"/>
    <property type="molecule type" value="Genomic_DNA"/>
</dbReference>
<proteinExistence type="predicted"/>
<dbReference type="RefSeq" id="WP_344880432.1">
    <property type="nucleotide sequence ID" value="NZ_BAABCJ010000001.1"/>
</dbReference>
<evidence type="ECO:0008006" key="3">
    <source>
        <dbReference type="Google" id="ProtNLM"/>
    </source>
</evidence>
<dbReference type="Pfam" id="PF20117">
    <property type="entry name" value="DUF6507"/>
    <property type="match status" value="1"/>
</dbReference>
<accession>A0ABP7D0T2</accession>
<dbReference type="Proteomes" id="UP001501536">
    <property type="component" value="Unassembled WGS sequence"/>
</dbReference>
<reference evidence="2" key="1">
    <citation type="journal article" date="2019" name="Int. J. Syst. Evol. Microbiol.">
        <title>The Global Catalogue of Microorganisms (GCM) 10K type strain sequencing project: providing services to taxonomists for standard genome sequencing and annotation.</title>
        <authorList>
            <consortium name="The Broad Institute Genomics Platform"/>
            <consortium name="The Broad Institute Genome Sequencing Center for Infectious Disease"/>
            <person name="Wu L."/>
            <person name="Ma J."/>
        </authorList>
    </citation>
    <scope>NUCLEOTIDE SEQUENCE [LARGE SCALE GENOMIC DNA]</scope>
    <source>
        <strain evidence="2">JCM 16961</strain>
    </source>
</reference>
<name>A0ABP7D0T2_9MICC</name>
<evidence type="ECO:0000313" key="2">
    <source>
        <dbReference type="Proteomes" id="UP001501536"/>
    </source>
</evidence>
<sequence>MALSGYDVSPGTMRTVKGKVEGHIDDLPGKRSALSTAVDNSIESCKMPQVASALTGLWNDILALQTEAAETRVKNACTALGDVAQAYENGDQSMMDDAEESIVAVPELDINDGKTV</sequence>
<comment type="caution">
    <text evidence="1">The sequence shown here is derived from an EMBL/GenBank/DDBJ whole genome shotgun (WGS) entry which is preliminary data.</text>
</comment>
<dbReference type="InterPro" id="IPR045436">
    <property type="entry name" value="DUF6507"/>
</dbReference>
<evidence type="ECO:0000313" key="1">
    <source>
        <dbReference type="EMBL" id="GAA3697886.1"/>
    </source>
</evidence>
<organism evidence="1 2">
    <name type="scientific">Zhihengliuella alba</name>
    <dbReference type="NCBI Taxonomy" id="547018"/>
    <lineage>
        <taxon>Bacteria</taxon>
        <taxon>Bacillati</taxon>
        <taxon>Actinomycetota</taxon>
        <taxon>Actinomycetes</taxon>
        <taxon>Micrococcales</taxon>
        <taxon>Micrococcaceae</taxon>
        <taxon>Zhihengliuella</taxon>
    </lineage>
</organism>
<keyword evidence="2" id="KW-1185">Reference proteome</keyword>